<dbReference type="InterPro" id="IPR036188">
    <property type="entry name" value="FAD/NAD-bd_sf"/>
</dbReference>
<dbReference type="Proteomes" id="UP001392437">
    <property type="component" value="Unassembled WGS sequence"/>
</dbReference>
<dbReference type="PANTHER" id="PTHR47178:SF4">
    <property type="entry name" value="FAD-DEPENDENT MONOOXYGENASE APTC"/>
    <property type="match status" value="1"/>
</dbReference>
<dbReference type="InterPro" id="IPR002938">
    <property type="entry name" value="FAD-bd"/>
</dbReference>
<evidence type="ECO:0000259" key="8">
    <source>
        <dbReference type="Pfam" id="PF01494"/>
    </source>
</evidence>
<feature type="domain" description="FAD-binding" evidence="8">
    <location>
        <begin position="316"/>
        <end position="352"/>
    </location>
</feature>
<evidence type="ECO:0000256" key="5">
    <source>
        <dbReference type="ARBA" id="ARBA00022827"/>
    </source>
</evidence>
<evidence type="ECO:0000256" key="6">
    <source>
        <dbReference type="ARBA" id="ARBA00023002"/>
    </source>
</evidence>
<evidence type="ECO:0000256" key="2">
    <source>
        <dbReference type="ARBA" id="ARBA00005179"/>
    </source>
</evidence>
<keyword evidence="10" id="KW-1185">Reference proteome</keyword>
<organism evidence="9 10">
    <name type="scientific">Apiospora kogelbergensis</name>
    <dbReference type="NCBI Taxonomy" id="1337665"/>
    <lineage>
        <taxon>Eukaryota</taxon>
        <taxon>Fungi</taxon>
        <taxon>Dikarya</taxon>
        <taxon>Ascomycota</taxon>
        <taxon>Pezizomycotina</taxon>
        <taxon>Sordariomycetes</taxon>
        <taxon>Xylariomycetidae</taxon>
        <taxon>Amphisphaeriales</taxon>
        <taxon>Apiosporaceae</taxon>
        <taxon>Apiospora</taxon>
    </lineage>
</organism>
<keyword evidence="5" id="KW-0274">FAD</keyword>
<keyword evidence="6" id="KW-0560">Oxidoreductase</keyword>
<evidence type="ECO:0000313" key="9">
    <source>
        <dbReference type="EMBL" id="KAK8123848.1"/>
    </source>
</evidence>
<dbReference type="Gene3D" id="3.50.50.60">
    <property type="entry name" value="FAD/NAD(P)-binding domain"/>
    <property type="match status" value="1"/>
</dbReference>
<comment type="similarity">
    <text evidence="3">Belongs to the paxM FAD-dependent monooxygenase family.</text>
</comment>
<dbReference type="PANTHER" id="PTHR47178">
    <property type="entry name" value="MONOOXYGENASE, FAD-BINDING"/>
    <property type="match status" value="1"/>
</dbReference>
<comment type="cofactor">
    <cofactor evidence="1">
        <name>FAD</name>
        <dbReference type="ChEBI" id="CHEBI:57692"/>
    </cofactor>
</comment>
<keyword evidence="4" id="KW-0285">Flavoprotein</keyword>
<dbReference type="GO" id="GO:0004497">
    <property type="term" value="F:monooxygenase activity"/>
    <property type="evidence" value="ECO:0007669"/>
    <property type="project" value="UniProtKB-KW"/>
</dbReference>
<comment type="caution">
    <text evidence="9">The sequence shown here is derived from an EMBL/GenBank/DDBJ whole genome shotgun (WGS) entry which is preliminary data.</text>
</comment>
<dbReference type="PRINTS" id="PR00420">
    <property type="entry name" value="RNGMNOXGNASE"/>
</dbReference>
<dbReference type="GO" id="GO:0071949">
    <property type="term" value="F:FAD binding"/>
    <property type="evidence" value="ECO:0007669"/>
    <property type="project" value="InterPro"/>
</dbReference>
<accession>A0AAW0R4D6</accession>
<keyword evidence="7 9" id="KW-0503">Monooxygenase</keyword>
<dbReference type="SUPFAM" id="SSF51905">
    <property type="entry name" value="FAD/NAD(P)-binding domain"/>
    <property type="match status" value="1"/>
</dbReference>
<sequence>MSVEKPVIIAGAGIAGLSLARLLQDNGIPVIIFEKSVSDRSQGHGITARDWAFGPLLREVGNGCSEEDFQHAVAVDRGVGGRGFADLSFRDNSTGEMLFNPEAHAEGHNSGLFRANRSFLRDWLAKGVDVKYEHEVKSVEGGPGLVRVSLQSGIQYEGSILVGADGVHSTVRNLVLPHIQPEILPVVLFHGKVHMSRAKYDSFVRTSLGPSNVAAGVGDNFNTFLTVASAGNDDVHLDWSYSRARQGDGDPLWMPDRAEVIKVPQHLLKELRSRDMAPPFSTMVNADAIKRDRVYNWRARTVTVPPADLDAAARRGVVLVGDAAHAMPIFGGEGGNHALLDGVELFRHFRDAWNTQNGVLQASSIEALIQAFNKDAGPRGREAVQRCTRNFSRFHQPIDSWKKVAVMANRKAGAGA</sequence>
<name>A0AAW0R4D6_9PEZI</name>
<feature type="domain" description="FAD-binding" evidence="8">
    <location>
        <begin position="6"/>
        <end position="174"/>
    </location>
</feature>
<dbReference type="EMBL" id="JAQQWP010000003">
    <property type="protein sequence ID" value="KAK8123848.1"/>
    <property type="molecule type" value="Genomic_DNA"/>
</dbReference>
<evidence type="ECO:0000256" key="3">
    <source>
        <dbReference type="ARBA" id="ARBA00007992"/>
    </source>
</evidence>
<evidence type="ECO:0000256" key="1">
    <source>
        <dbReference type="ARBA" id="ARBA00001974"/>
    </source>
</evidence>
<proteinExistence type="inferred from homology"/>
<gene>
    <name evidence="9" type="ORF">PG999_003766</name>
</gene>
<dbReference type="Pfam" id="PF01494">
    <property type="entry name" value="FAD_binding_3"/>
    <property type="match status" value="2"/>
</dbReference>
<dbReference type="AlphaFoldDB" id="A0AAW0R4D6"/>
<evidence type="ECO:0000256" key="7">
    <source>
        <dbReference type="ARBA" id="ARBA00023033"/>
    </source>
</evidence>
<protein>
    <submittedName>
        <fullName evidence="9">FAD-dependent monooxygenase</fullName>
    </submittedName>
</protein>
<reference evidence="9 10" key="1">
    <citation type="submission" date="2023-01" db="EMBL/GenBank/DDBJ databases">
        <title>Analysis of 21 Apiospora genomes using comparative genomics revels a genus with tremendous synthesis potential of carbohydrate active enzymes and secondary metabolites.</title>
        <authorList>
            <person name="Sorensen T."/>
        </authorList>
    </citation>
    <scope>NUCLEOTIDE SEQUENCE [LARGE SCALE GENOMIC DNA]</scope>
    <source>
        <strain evidence="9 10">CBS 117206</strain>
    </source>
</reference>
<comment type="pathway">
    <text evidence="2">Secondary metabolite biosynthesis.</text>
</comment>
<evidence type="ECO:0000256" key="4">
    <source>
        <dbReference type="ARBA" id="ARBA00022630"/>
    </source>
</evidence>
<evidence type="ECO:0000313" key="10">
    <source>
        <dbReference type="Proteomes" id="UP001392437"/>
    </source>
</evidence>